<gene>
    <name evidence="9" type="ORF">HNQ70_000667</name>
</gene>
<keyword evidence="6" id="KW-0238">DNA-binding</keyword>
<dbReference type="SUPFAM" id="SSF143081">
    <property type="entry name" value="BB1717-like"/>
    <property type="match status" value="1"/>
</dbReference>
<evidence type="ECO:0000256" key="1">
    <source>
        <dbReference type="ARBA" id="ARBA00008136"/>
    </source>
</evidence>
<organism evidence="9 10">
    <name type="scientific">Quisquiliibacterium transsilvanicum</name>
    <dbReference type="NCBI Taxonomy" id="1549638"/>
    <lineage>
        <taxon>Bacteria</taxon>
        <taxon>Pseudomonadati</taxon>
        <taxon>Pseudomonadota</taxon>
        <taxon>Betaproteobacteria</taxon>
        <taxon>Burkholderiales</taxon>
        <taxon>Burkholderiaceae</taxon>
        <taxon>Quisquiliibacterium</taxon>
    </lineage>
</organism>
<dbReference type="RefSeq" id="WP_183964217.1">
    <property type="nucleotide sequence ID" value="NZ_BAABEW010000004.1"/>
</dbReference>
<evidence type="ECO:0000313" key="9">
    <source>
        <dbReference type="EMBL" id="MBB5270683.1"/>
    </source>
</evidence>
<dbReference type="Gene3D" id="3.90.1680.10">
    <property type="entry name" value="SOS response associated peptidase-like"/>
    <property type="match status" value="1"/>
</dbReference>
<dbReference type="EMBL" id="JACHGB010000001">
    <property type="protein sequence ID" value="MBB5270683.1"/>
    <property type="molecule type" value="Genomic_DNA"/>
</dbReference>
<dbReference type="InterPro" id="IPR036590">
    <property type="entry name" value="SRAP-like"/>
</dbReference>
<proteinExistence type="inferred from homology"/>
<evidence type="ECO:0000256" key="3">
    <source>
        <dbReference type="ARBA" id="ARBA00022763"/>
    </source>
</evidence>
<evidence type="ECO:0000313" key="10">
    <source>
        <dbReference type="Proteomes" id="UP000532440"/>
    </source>
</evidence>
<accession>A0A7W8HG90</accession>
<evidence type="ECO:0000256" key="8">
    <source>
        <dbReference type="RuleBase" id="RU364100"/>
    </source>
</evidence>
<keyword evidence="7" id="KW-0456">Lyase</keyword>
<dbReference type="InterPro" id="IPR003738">
    <property type="entry name" value="SRAP"/>
</dbReference>
<evidence type="ECO:0000256" key="2">
    <source>
        <dbReference type="ARBA" id="ARBA00022670"/>
    </source>
</evidence>
<protein>
    <recommendedName>
        <fullName evidence="8">Abasic site processing protein</fullName>
        <ecNumber evidence="8">3.4.-.-</ecNumber>
    </recommendedName>
</protein>
<evidence type="ECO:0000256" key="5">
    <source>
        <dbReference type="ARBA" id="ARBA00023124"/>
    </source>
</evidence>
<keyword evidence="10" id="KW-1185">Reference proteome</keyword>
<dbReference type="GO" id="GO:0008233">
    <property type="term" value="F:peptidase activity"/>
    <property type="evidence" value="ECO:0007669"/>
    <property type="project" value="UniProtKB-KW"/>
</dbReference>
<name>A0A7W8HG90_9BURK</name>
<evidence type="ECO:0000256" key="7">
    <source>
        <dbReference type="ARBA" id="ARBA00023239"/>
    </source>
</evidence>
<reference evidence="9 10" key="1">
    <citation type="submission" date="2020-08" db="EMBL/GenBank/DDBJ databases">
        <title>Genomic Encyclopedia of Type Strains, Phase IV (KMG-IV): sequencing the most valuable type-strain genomes for metagenomic binning, comparative biology and taxonomic classification.</title>
        <authorList>
            <person name="Goeker M."/>
        </authorList>
    </citation>
    <scope>NUCLEOTIDE SEQUENCE [LARGE SCALE GENOMIC DNA]</scope>
    <source>
        <strain evidence="9 10">DSM 29781</strain>
    </source>
</reference>
<comment type="caution">
    <text evidence="9">The sequence shown here is derived from an EMBL/GenBank/DDBJ whole genome shotgun (WGS) entry which is preliminary data.</text>
</comment>
<dbReference type="GO" id="GO:0016829">
    <property type="term" value="F:lyase activity"/>
    <property type="evidence" value="ECO:0007669"/>
    <property type="project" value="UniProtKB-KW"/>
</dbReference>
<dbReference type="PANTHER" id="PTHR13604">
    <property type="entry name" value="DC12-RELATED"/>
    <property type="match status" value="1"/>
</dbReference>
<dbReference type="GO" id="GO:0106300">
    <property type="term" value="P:protein-DNA covalent cross-linking repair"/>
    <property type="evidence" value="ECO:0007669"/>
    <property type="project" value="InterPro"/>
</dbReference>
<dbReference type="AlphaFoldDB" id="A0A7W8HG90"/>
<keyword evidence="3" id="KW-0227">DNA damage</keyword>
<dbReference type="Proteomes" id="UP000532440">
    <property type="component" value="Unassembled WGS sequence"/>
</dbReference>
<dbReference type="Pfam" id="PF02586">
    <property type="entry name" value="SRAP"/>
    <property type="match status" value="1"/>
</dbReference>
<dbReference type="EC" id="3.4.-.-" evidence="8"/>
<dbReference type="GO" id="GO:0006508">
    <property type="term" value="P:proteolysis"/>
    <property type="evidence" value="ECO:0007669"/>
    <property type="project" value="UniProtKB-KW"/>
</dbReference>
<dbReference type="GO" id="GO:0003697">
    <property type="term" value="F:single-stranded DNA binding"/>
    <property type="evidence" value="ECO:0007669"/>
    <property type="project" value="InterPro"/>
</dbReference>
<sequence length="214" mass="23200">MCGRYVLYGPGSRLVEGFDLRATPPLLPRYNIAPGSPVLAILQGPEGRRAQTLRWGLKRNGSVPNVRDDSVAKPWAWRLMHERCVLPADGFYEWQAPNDPGARKQPWYVSASSGGFLAFAGVLGHWDEAGVALFTTGPNGTMRPIHERMPVLLDAAGVARWLDPHTPAAQAAQLLRPAPDAAIRAWPVSTAVNDAHHEGAQLIERLPGEPGEPG</sequence>
<evidence type="ECO:0000256" key="6">
    <source>
        <dbReference type="ARBA" id="ARBA00023125"/>
    </source>
</evidence>
<keyword evidence="5" id="KW-0190">Covalent protein-DNA linkage</keyword>
<dbReference type="PANTHER" id="PTHR13604:SF0">
    <property type="entry name" value="ABASIC SITE PROCESSING PROTEIN HMCES"/>
    <property type="match status" value="1"/>
</dbReference>
<evidence type="ECO:0000256" key="4">
    <source>
        <dbReference type="ARBA" id="ARBA00022801"/>
    </source>
</evidence>
<comment type="similarity">
    <text evidence="1 8">Belongs to the SOS response-associated peptidase family.</text>
</comment>
<keyword evidence="2 8" id="KW-0645">Protease</keyword>
<keyword evidence="4 8" id="KW-0378">Hydrolase</keyword>